<dbReference type="NCBIfam" id="TIGR03779">
    <property type="entry name" value="Bac_Flav_CT_M"/>
    <property type="match status" value="1"/>
</dbReference>
<reference evidence="2 3" key="1">
    <citation type="journal article" date="2014" name="Genome Announc.">
        <title>Draft Genome Sequence of Bacteroides reticulotermitis Strain JCM 10512T, Isolated from the Gut of a Termite.</title>
        <authorList>
            <person name="Yuki M."/>
            <person name="Oshima K."/>
            <person name="Suda W."/>
            <person name="Sakamoto M."/>
            <person name="Iida T."/>
            <person name="Hattori M."/>
            <person name="Ohkuma M."/>
        </authorList>
    </citation>
    <scope>NUCLEOTIDE SEQUENCE [LARGE SCALE GENOMIC DNA]</scope>
    <source>
        <strain evidence="2 3">JCM 10512</strain>
    </source>
</reference>
<evidence type="ECO:0000313" key="3">
    <source>
        <dbReference type="Proteomes" id="UP000019131"/>
    </source>
</evidence>
<gene>
    <name evidence="2" type="ORF">JCM10512_4612</name>
</gene>
<protein>
    <submittedName>
        <fullName evidence="2">Conjugative transposon protein TraM</fullName>
    </submittedName>
</protein>
<dbReference type="PROSITE" id="PS51257">
    <property type="entry name" value="PROKAR_LIPOPROTEIN"/>
    <property type="match status" value="1"/>
</dbReference>
<dbReference type="InterPro" id="IPR055407">
    <property type="entry name" value="TraM_C"/>
</dbReference>
<comment type="caution">
    <text evidence="2">The sequence shown here is derived from an EMBL/GenBank/DDBJ whole genome shotgun (WGS) entry which is preliminary data.</text>
</comment>
<dbReference type="EMBL" id="BAIV01000037">
    <property type="protein sequence ID" value="GAE86123.1"/>
    <property type="molecule type" value="Genomic_DNA"/>
</dbReference>
<evidence type="ECO:0000259" key="1">
    <source>
        <dbReference type="Pfam" id="PF12508"/>
    </source>
</evidence>
<dbReference type="Pfam" id="PF12508">
    <property type="entry name" value="Transposon_TraM"/>
    <property type="match status" value="1"/>
</dbReference>
<evidence type="ECO:0000313" key="2">
    <source>
        <dbReference type="EMBL" id="GAE86123.1"/>
    </source>
</evidence>
<feature type="domain" description="Conjugative transposon TraM C-terminal" evidence="1">
    <location>
        <begin position="2"/>
        <end position="125"/>
    </location>
</feature>
<dbReference type="Proteomes" id="UP000019131">
    <property type="component" value="Unassembled WGS sequence"/>
</dbReference>
<organism evidence="2 3">
    <name type="scientific">Bacteroides reticulotermitis JCM 10512</name>
    <dbReference type="NCBI Taxonomy" id="1445607"/>
    <lineage>
        <taxon>Bacteria</taxon>
        <taxon>Pseudomonadati</taxon>
        <taxon>Bacteroidota</taxon>
        <taxon>Bacteroidia</taxon>
        <taxon>Bacteroidales</taxon>
        <taxon>Bacteroidaceae</taxon>
        <taxon>Bacteroides</taxon>
    </lineage>
</organism>
<dbReference type="STRING" id="1445607.JCM10512_4612"/>
<proteinExistence type="predicted"/>
<accession>W4UZY4</accession>
<dbReference type="InterPro" id="IPR022187">
    <property type="entry name" value="Conjug_transposon_TraM"/>
</dbReference>
<dbReference type="AlphaFoldDB" id="W4UZY4"/>
<keyword evidence="3" id="KW-1185">Reference proteome</keyword>
<name>W4UZY4_9BACE</name>
<sequence>MRAGETVIPANAIITGSCKITGERLDVAVNSIQYDGNIIPVELLVYDMDGQRGVFVPGSDEINAAKEVAATLANSAGTSIMISDNAGSQLAADMGKGLIQGASQYVSKKMSVVKVTLKANYRLLLLPKTQ</sequence>